<evidence type="ECO:0000313" key="2">
    <source>
        <dbReference type="EMBL" id="EUN20473.1"/>
    </source>
</evidence>
<evidence type="ECO:0000256" key="1">
    <source>
        <dbReference type="SAM" id="MobiDB-lite"/>
    </source>
</evidence>
<feature type="compositionally biased region" description="Basic residues" evidence="1">
    <location>
        <begin position="1"/>
        <end position="19"/>
    </location>
</feature>
<protein>
    <submittedName>
        <fullName evidence="2">Uncharacterized protein</fullName>
    </submittedName>
</protein>
<dbReference type="RefSeq" id="XP_014550047.1">
    <property type="nucleotide sequence ID" value="XM_014694561.1"/>
</dbReference>
<dbReference type="Proteomes" id="UP000054337">
    <property type="component" value="Unassembled WGS sequence"/>
</dbReference>
<evidence type="ECO:0000313" key="3">
    <source>
        <dbReference type="Proteomes" id="UP000054337"/>
    </source>
</evidence>
<name>W7DQD6_BIPV3</name>
<dbReference type="HOGENOM" id="CLU_2819378_0_0_1"/>
<dbReference type="EMBL" id="KI969002">
    <property type="protein sequence ID" value="EUN20473.1"/>
    <property type="molecule type" value="Genomic_DNA"/>
</dbReference>
<feature type="non-terminal residue" evidence="2">
    <location>
        <position position="1"/>
    </location>
</feature>
<feature type="compositionally biased region" description="Basic residues" evidence="1">
    <location>
        <begin position="55"/>
        <end position="67"/>
    </location>
</feature>
<keyword evidence="3" id="KW-1185">Reference proteome</keyword>
<accession>W7DQD6</accession>
<dbReference type="AlphaFoldDB" id="W7DQD6"/>
<proteinExistence type="predicted"/>
<sequence length="67" mass="7197">ACCNTKKPHDRGNTGKRKASSSQISKTSKRRGVADDQSGGASAPQPSEPPTKTTTRGRKIRLPSKYK</sequence>
<dbReference type="GeneID" id="26250951"/>
<reference evidence="2 3" key="1">
    <citation type="journal article" date="2013" name="PLoS Genet.">
        <title>Comparative genome structure, secondary metabolite, and effector coding capacity across Cochliobolus pathogens.</title>
        <authorList>
            <person name="Condon B.J."/>
            <person name="Leng Y."/>
            <person name="Wu D."/>
            <person name="Bushley K.E."/>
            <person name="Ohm R.A."/>
            <person name="Otillar R."/>
            <person name="Martin J."/>
            <person name="Schackwitz W."/>
            <person name="Grimwood J."/>
            <person name="MohdZainudin N."/>
            <person name="Xue C."/>
            <person name="Wang R."/>
            <person name="Manning V.A."/>
            <person name="Dhillon B."/>
            <person name="Tu Z.J."/>
            <person name="Steffenson B.J."/>
            <person name="Salamov A."/>
            <person name="Sun H."/>
            <person name="Lowry S."/>
            <person name="LaButti K."/>
            <person name="Han J."/>
            <person name="Copeland A."/>
            <person name="Lindquist E."/>
            <person name="Barry K."/>
            <person name="Schmutz J."/>
            <person name="Baker S.E."/>
            <person name="Ciuffetti L.M."/>
            <person name="Grigoriev I.V."/>
            <person name="Zhong S."/>
            <person name="Turgeon B.G."/>
        </authorList>
    </citation>
    <scope>NUCLEOTIDE SEQUENCE [LARGE SCALE GENOMIC DNA]</scope>
    <source>
        <strain evidence="2 3">FI3</strain>
    </source>
</reference>
<gene>
    <name evidence="2" type="ORF">COCVIDRAFT_116661</name>
</gene>
<feature type="region of interest" description="Disordered" evidence="1">
    <location>
        <begin position="1"/>
        <end position="67"/>
    </location>
</feature>
<organism evidence="2 3">
    <name type="scientific">Bipolaris victoriae (strain FI3)</name>
    <name type="common">Victoria blight of oats agent</name>
    <name type="synonym">Cochliobolus victoriae</name>
    <dbReference type="NCBI Taxonomy" id="930091"/>
    <lineage>
        <taxon>Eukaryota</taxon>
        <taxon>Fungi</taxon>
        <taxon>Dikarya</taxon>
        <taxon>Ascomycota</taxon>
        <taxon>Pezizomycotina</taxon>
        <taxon>Dothideomycetes</taxon>
        <taxon>Pleosporomycetidae</taxon>
        <taxon>Pleosporales</taxon>
        <taxon>Pleosporineae</taxon>
        <taxon>Pleosporaceae</taxon>
        <taxon>Bipolaris</taxon>
    </lineage>
</organism>